<dbReference type="PROSITE" id="PS50297">
    <property type="entry name" value="ANK_REP_REGION"/>
    <property type="match status" value="1"/>
</dbReference>
<feature type="repeat" description="ANK" evidence="3">
    <location>
        <begin position="311"/>
        <end position="343"/>
    </location>
</feature>
<dbReference type="Gene3D" id="2.60.40.420">
    <property type="entry name" value="Cupredoxins - blue copper proteins"/>
    <property type="match status" value="1"/>
</dbReference>
<dbReference type="SMART" id="SM00248">
    <property type="entry name" value="ANK"/>
    <property type="match status" value="3"/>
</dbReference>
<dbReference type="RefSeq" id="WP_323578885.1">
    <property type="nucleotide sequence ID" value="NZ_JAYGJQ010000003.1"/>
</dbReference>
<dbReference type="PANTHER" id="PTHR24166:SF48">
    <property type="entry name" value="PROTEIN VAPYRIN"/>
    <property type="match status" value="1"/>
</dbReference>
<dbReference type="InterPro" id="IPR050889">
    <property type="entry name" value="Dendritic_Spine_Reg/Scaffold"/>
</dbReference>
<name>A0ABU5VZP2_9BACT</name>
<feature type="repeat" description="ANK" evidence="3">
    <location>
        <begin position="278"/>
        <end position="310"/>
    </location>
</feature>
<organism evidence="6 7">
    <name type="scientific">Bacteriovorax antarcticus</name>
    <dbReference type="NCBI Taxonomy" id="3088717"/>
    <lineage>
        <taxon>Bacteria</taxon>
        <taxon>Pseudomonadati</taxon>
        <taxon>Bdellovibrionota</taxon>
        <taxon>Bacteriovoracia</taxon>
        <taxon>Bacteriovoracales</taxon>
        <taxon>Bacteriovoracaceae</taxon>
        <taxon>Bacteriovorax</taxon>
    </lineage>
</organism>
<dbReference type="InterPro" id="IPR028096">
    <property type="entry name" value="EfeO_Cupredoxin"/>
</dbReference>
<evidence type="ECO:0000313" key="6">
    <source>
        <dbReference type="EMBL" id="MEA9358471.1"/>
    </source>
</evidence>
<dbReference type="InterPro" id="IPR036770">
    <property type="entry name" value="Ankyrin_rpt-contain_sf"/>
</dbReference>
<dbReference type="SUPFAM" id="SSF48403">
    <property type="entry name" value="Ankyrin repeat"/>
    <property type="match status" value="1"/>
</dbReference>
<evidence type="ECO:0000256" key="4">
    <source>
        <dbReference type="SAM" id="SignalP"/>
    </source>
</evidence>
<evidence type="ECO:0000256" key="2">
    <source>
        <dbReference type="ARBA" id="ARBA00023043"/>
    </source>
</evidence>
<dbReference type="SUPFAM" id="SSF49503">
    <property type="entry name" value="Cupredoxins"/>
    <property type="match status" value="1"/>
</dbReference>
<evidence type="ECO:0000259" key="5">
    <source>
        <dbReference type="Pfam" id="PF13473"/>
    </source>
</evidence>
<evidence type="ECO:0000256" key="3">
    <source>
        <dbReference type="PROSITE-ProRule" id="PRU00023"/>
    </source>
</evidence>
<dbReference type="EMBL" id="JAYGJQ010000003">
    <property type="protein sequence ID" value="MEA9358471.1"/>
    <property type="molecule type" value="Genomic_DNA"/>
</dbReference>
<comment type="caution">
    <text evidence="6">The sequence shown here is derived from an EMBL/GenBank/DDBJ whole genome shotgun (WGS) entry which is preliminary data.</text>
</comment>
<proteinExistence type="predicted"/>
<reference evidence="6 7" key="1">
    <citation type="submission" date="2023-11" db="EMBL/GenBank/DDBJ databases">
        <title>A Novel Polar Bacteriovorax (B. antarcticus) Isolated from the Biocrust in Antarctica.</title>
        <authorList>
            <person name="Mun W."/>
            <person name="Choi S.Y."/>
            <person name="Mitchell R.J."/>
        </authorList>
    </citation>
    <scope>NUCLEOTIDE SEQUENCE [LARGE SCALE GENOMIC DNA]</scope>
    <source>
        <strain evidence="6 7">PP10</strain>
    </source>
</reference>
<feature type="domain" description="EfeO-type cupredoxin-like" evidence="5">
    <location>
        <begin position="377"/>
        <end position="454"/>
    </location>
</feature>
<keyword evidence="4" id="KW-0732">Signal</keyword>
<protein>
    <submittedName>
        <fullName evidence="6">Ankyrin repeat domain-containing protein</fullName>
    </submittedName>
</protein>
<gene>
    <name evidence="6" type="ORF">SHI21_19700</name>
</gene>
<keyword evidence="1" id="KW-0677">Repeat</keyword>
<accession>A0ABU5VZP2</accession>
<dbReference type="Pfam" id="PF12796">
    <property type="entry name" value="Ank_2"/>
    <property type="match status" value="1"/>
</dbReference>
<dbReference type="Gene3D" id="1.25.40.20">
    <property type="entry name" value="Ankyrin repeat-containing domain"/>
    <property type="match status" value="1"/>
</dbReference>
<dbReference type="PANTHER" id="PTHR24166">
    <property type="entry name" value="ROLLING PEBBLES, ISOFORM B"/>
    <property type="match status" value="1"/>
</dbReference>
<dbReference type="Proteomes" id="UP001302274">
    <property type="component" value="Unassembled WGS sequence"/>
</dbReference>
<dbReference type="Pfam" id="PF13473">
    <property type="entry name" value="Cupredoxin_1"/>
    <property type="match status" value="1"/>
</dbReference>
<feature type="signal peptide" evidence="4">
    <location>
        <begin position="1"/>
        <end position="21"/>
    </location>
</feature>
<evidence type="ECO:0000313" key="7">
    <source>
        <dbReference type="Proteomes" id="UP001302274"/>
    </source>
</evidence>
<dbReference type="InterPro" id="IPR002110">
    <property type="entry name" value="Ankyrin_rpt"/>
</dbReference>
<keyword evidence="7" id="KW-1185">Reference proteome</keyword>
<feature type="chain" id="PRO_5047376981" evidence="4">
    <location>
        <begin position="22"/>
        <end position="455"/>
    </location>
</feature>
<sequence>MKIITLLSILFIGTLANSAKASPIFLCQSEDNLVQLEMRPLEKTNSSNYTVENIVRRPQIPDTYFRAYPLSLGPGLVYKSNIEPGFDGPEKDDGPIEGFRLTFPNGSGITQKQTIKGKLVIRQYKYAKKFFCDKYESPTIPRDENDEFVKKHKCKRWDLVRQPLKTETKTIKCQVLGKNDYEDFCTGKSTDEIQNILFSASQKKQPDLVEQALGCEADINATDTDGCTPLMMSVADNLSTCAATTELDPDSWRSVKSRHLFNSLASNGAYIDTQESTTGEAAIHKAVRSGRKDIVKDMALLEADLNIQDNNGTTALMIAAENRDSNLIRVLVGSDAKLGLKDNQGKTAYDRGEKLPSNIRELLLEPKLILTLEGRDDGSCTPLNFDVPAGQFIKLNLKATAGKMFLLSIPQIGISIMADSGKAVTKIIRFDKAGTFTIKCGVHGGRESNGKIIVK</sequence>
<dbReference type="InterPro" id="IPR008972">
    <property type="entry name" value="Cupredoxin"/>
</dbReference>
<dbReference type="PROSITE" id="PS50088">
    <property type="entry name" value="ANK_REPEAT"/>
    <property type="match status" value="2"/>
</dbReference>
<evidence type="ECO:0000256" key="1">
    <source>
        <dbReference type="ARBA" id="ARBA00022737"/>
    </source>
</evidence>
<keyword evidence="2 3" id="KW-0040">ANK repeat</keyword>